<dbReference type="InterPro" id="IPR036390">
    <property type="entry name" value="WH_DNA-bd_sf"/>
</dbReference>
<dbReference type="AlphaFoldDB" id="A0A857JFC1"/>
<keyword evidence="5" id="KW-0804">Transcription</keyword>
<dbReference type="Pfam" id="PF00126">
    <property type="entry name" value="HTH_1"/>
    <property type="match status" value="1"/>
</dbReference>
<dbReference type="GO" id="GO:0003677">
    <property type="term" value="F:DNA binding"/>
    <property type="evidence" value="ECO:0007669"/>
    <property type="project" value="UniProtKB-KW"/>
</dbReference>
<dbReference type="SUPFAM" id="SSF53850">
    <property type="entry name" value="Periplasmic binding protein-like II"/>
    <property type="match status" value="1"/>
</dbReference>
<sequence>MDLRKLRYFVAIVDAGSLSKASERLHIAQPSLSQQLAAMEADLGLALLLRNSQGIAPTEAGNTLYRGARQLLRQFDQLRAEVTSSVGDEVGRVTIGLPTSVAALLAAPLVRAVRQRHPGIHLHVVESMSRSLDEQLASGRLDFAVLFRDAESRGIAAFPLLRDALAFYSKRGSAAASAVTSIRQLDGVPLVLPGPGNGLRQLLERAFARAGASLNAVADVDSLPALMELASGGEVGTVLSRGLTGLAGAHGLQHFAMLDPDMHRTVSLCWTTSAVGSSAIDAVRHLVVEHCRSLRLEGGWDGALEIPPGLSAV</sequence>
<keyword evidence="3" id="KW-0238">DNA-binding</keyword>
<comment type="similarity">
    <text evidence="1">Belongs to the LysR transcriptional regulatory family.</text>
</comment>
<keyword evidence="2" id="KW-0805">Transcription regulation</keyword>
<organism evidence="7 8">
    <name type="scientific">Xylophilus rhododendri</name>
    <dbReference type="NCBI Taxonomy" id="2697032"/>
    <lineage>
        <taxon>Bacteria</taxon>
        <taxon>Pseudomonadati</taxon>
        <taxon>Pseudomonadota</taxon>
        <taxon>Betaproteobacteria</taxon>
        <taxon>Burkholderiales</taxon>
        <taxon>Xylophilus</taxon>
    </lineage>
</organism>
<dbReference type="Proteomes" id="UP000464787">
    <property type="component" value="Chromosome"/>
</dbReference>
<gene>
    <name evidence="7" type="ORF">GT347_12555</name>
</gene>
<dbReference type="InterPro" id="IPR000847">
    <property type="entry name" value="LysR_HTH_N"/>
</dbReference>
<evidence type="ECO:0000256" key="1">
    <source>
        <dbReference type="ARBA" id="ARBA00009437"/>
    </source>
</evidence>
<evidence type="ECO:0000256" key="3">
    <source>
        <dbReference type="ARBA" id="ARBA00023125"/>
    </source>
</evidence>
<dbReference type="GO" id="GO:0003700">
    <property type="term" value="F:DNA-binding transcription factor activity"/>
    <property type="evidence" value="ECO:0007669"/>
    <property type="project" value="InterPro"/>
</dbReference>
<dbReference type="SUPFAM" id="SSF46785">
    <property type="entry name" value="Winged helix' DNA-binding domain"/>
    <property type="match status" value="1"/>
</dbReference>
<dbReference type="InterPro" id="IPR005119">
    <property type="entry name" value="LysR_subst-bd"/>
</dbReference>
<reference evidence="7 8" key="1">
    <citation type="submission" date="2020-01" db="EMBL/GenBank/DDBJ databases">
        <title>Genome sequencing of strain KACC 21265.</title>
        <authorList>
            <person name="Heo J."/>
            <person name="Kim S.-J."/>
            <person name="Kim J.-S."/>
            <person name="Hong S.-B."/>
            <person name="Kwon S.-W."/>
        </authorList>
    </citation>
    <scope>NUCLEOTIDE SEQUENCE [LARGE SCALE GENOMIC DNA]</scope>
    <source>
        <strain evidence="7 8">KACC 21265</strain>
    </source>
</reference>
<keyword evidence="4" id="KW-0010">Activator</keyword>
<keyword evidence="8" id="KW-1185">Reference proteome</keyword>
<dbReference type="InterPro" id="IPR036388">
    <property type="entry name" value="WH-like_DNA-bd_sf"/>
</dbReference>
<name>A0A857JFC1_9BURK</name>
<dbReference type="Pfam" id="PF03466">
    <property type="entry name" value="LysR_substrate"/>
    <property type="match status" value="1"/>
</dbReference>
<dbReference type="KEGG" id="xyk:GT347_12555"/>
<feature type="domain" description="HTH lysR-type" evidence="6">
    <location>
        <begin position="1"/>
        <end position="58"/>
    </location>
</feature>
<dbReference type="EMBL" id="CP047650">
    <property type="protein sequence ID" value="QHJ01519.1"/>
    <property type="molecule type" value="Genomic_DNA"/>
</dbReference>
<evidence type="ECO:0000256" key="5">
    <source>
        <dbReference type="ARBA" id="ARBA00023163"/>
    </source>
</evidence>
<evidence type="ECO:0000313" key="8">
    <source>
        <dbReference type="Proteomes" id="UP000464787"/>
    </source>
</evidence>
<proteinExistence type="inferred from homology"/>
<evidence type="ECO:0000313" key="7">
    <source>
        <dbReference type="EMBL" id="QHJ01519.1"/>
    </source>
</evidence>
<dbReference type="PANTHER" id="PTHR30293">
    <property type="entry name" value="TRANSCRIPTIONAL REGULATORY PROTEIN NAC-RELATED"/>
    <property type="match status" value="1"/>
</dbReference>
<evidence type="ECO:0000259" key="6">
    <source>
        <dbReference type="PROSITE" id="PS50931"/>
    </source>
</evidence>
<dbReference type="FunFam" id="1.10.10.10:FF:000001">
    <property type="entry name" value="LysR family transcriptional regulator"/>
    <property type="match status" value="1"/>
</dbReference>
<evidence type="ECO:0000256" key="2">
    <source>
        <dbReference type="ARBA" id="ARBA00023015"/>
    </source>
</evidence>
<dbReference type="PANTHER" id="PTHR30293:SF0">
    <property type="entry name" value="NITROGEN ASSIMILATION REGULATORY PROTEIN NAC"/>
    <property type="match status" value="1"/>
</dbReference>
<dbReference type="PRINTS" id="PR00039">
    <property type="entry name" value="HTHLYSR"/>
</dbReference>
<evidence type="ECO:0000256" key="4">
    <source>
        <dbReference type="ARBA" id="ARBA00023159"/>
    </source>
</evidence>
<dbReference type="GO" id="GO:2000142">
    <property type="term" value="P:regulation of DNA-templated transcription initiation"/>
    <property type="evidence" value="ECO:0007669"/>
    <property type="project" value="TreeGrafter"/>
</dbReference>
<accession>A0A857JFC1</accession>
<protein>
    <submittedName>
        <fullName evidence="7">LysR family transcriptional regulator</fullName>
    </submittedName>
</protein>
<dbReference type="PROSITE" id="PS50931">
    <property type="entry name" value="HTH_LYSR"/>
    <property type="match status" value="1"/>
</dbReference>
<dbReference type="Gene3D" id="1.10.10.10">
    <property type="entry name" value="Winged helix-like DNA-binding domain superfamily/Winged helix DNA-binding domain"/>
    <property type="match status" value="1"/>
</dbReference>
<dbReference type="Gene3D" id="3.40.190.290">
    <property type="match status" value="1"/>
</dbReference>